<dbReference type="InterPro" id="IPR015424">
    <property type="entry name" value="PyrdxlP-dep_Trfase"/>
</dbReference>
<dbReference type="EC" id="4.4.1.13" evidence="2"/>
<dbReference type="PANTHER" id="PTHR43525:SF2">
    <property type="entry name" value="CYSTATHIONINE BETA-LYASE-RELATED"/>
    <property type="match status" value="1"/>
</dbReference>
<dbReference type="InterPro" id="IPR051798">
    <property type="entry name" value="Class-II_PLP-Dep_Aminotrans"/>
</dbReference>
<dbReference type="PANTHER" id="PTHR43525">
    <property type="entry name" value="PROTEIN MALY"/>
    <property type="match status" value="1"/>
</dbReference>
<dbReference type="InterPro" id="IPR004839">
    <property type="entry name" value="Aminotransferase_I/II_large"/>
</dbReference>
<dbReference type="Gene3D" id="3.40.640.10">
    <property type="entry name" value="Type I PLP-dependent aspartate aminotransferase-like (Major domain)"/>
    <property type="match status" value="1"/>
</dbReference>
<comment type="cofactor">
    <cofactor evidence="1">
        <name>pyridoxal 5'-phosphate</name>
        <dbReference type="ChEBI" id="CHEBI:597326"/>
    </cofactor>
</comment>
<dbReference type="Gene3D" id="3.90.1150.10">
    <property type="entry name" value="Aspartate Aminotransferase, domain 1"/>
    <property type="match status" value="1"/>
</dbReference>
<keyword evidence="3" id="KW-0663">Pyridoxal phosphate</keyword>
<evidence type="ECO:0000256" key="2">
    <source>
        <dbReference type="ARBA" id="ARBA00012224"/>
    </source>
</evidence>
<organism evidence="7 8">
    <name type="scientific">Actinotignum sanguinis</name>
    <dbReference type="NCBI Taxonomy" id="1445614"/>
    <lineage>
        <taxon>Bacteria</taxon>
        <taxon>Bacillati</taxon>
        <taxon>Actinomycetota</taxon>
        <taxon>Actinomycetes</taxon>
        <taxon>Actinomycetales</taxon>
        <taxon>Actinomycetaceae</taxon>
        <taxon>Actinotignum</taxon>
    </lineage>
</organism>
<comment type="caution">
    <text evidence="7">The sequence shown here is derived from an EMBL/GenBank/DDBJ whole genome shotgun (WGS) entry which is preliminary data.</text>
</comment>
<evidence type="ECO:0000259" key="6">
    <source>
        <dbReference type="Pfam" id="PF00155"/>
    </source>
</evidence>
<dbReference type="InterPro" id="IPR015422">
    <property type="entry name" value="PyrdxlP-dep_Trfase_small"/>
</dbReference>
<keyword evidence="7" id="KW-0032">Aminotransferase</keyword>
<evidence type="ECO:0000256" key="3">
    <source>
        <dbReference type="ARBA" id="ARBA00022898"/>
    </source>
</evidence>
<protein>
    <recommendedName>
        <fullName evidence="2">cysteine-S-conjugate beta-lyase</fullName>
        <ecNumber evidence="2">4.4.1.13</ecNumber>
    </recommendedName>
</protein>
<evidence type="ECO:0000256" key="5">
    <source>
        <dbReference type="ARBA" id="ARBA00037974"/>
    </source>
</evidence>
<keyword evidence="7" id="KW-0808">Transferase</keyword>
<dbReference type="Proteomes" id="UP001219297">
    <property type="component" value="Unassembled WGS sequence"/>
</dbReference>
<keyword evidence="4" id="KW-0456">Lyase</keyword>
<dbReference type="InterPro" id="IPR015421">
    <property type="entry name" value="PyrdxlP-dep_Trfase_major"/>
</dbReference>
<sequence length="409" mass="44612">MTYDFDTRTVSDLIAQGSHKWSAFGDAIAMWVAEMDLGIAPEIRDYLVNAAQRGALGYLPPREIPGIMNAVSDWLGQFGPAPDPERMFLIPEVLSALRITITQFTAPDAPVIVPTPAYMPFLTLPGEYGREVRQVPSIFRAGRWELDLEALEAALTPGSLLILCNPWNPAGRCLSGAELDALAAVVERRGARVFEDCIHAPVLIDGTYVPYGPRSAATRAHTITATSATKGWNIPGLKAAQLIFYNDDDAARYAPHANAWSSPTSTLGARATKIAFEEGRDWNRAVCSYIGETLRVVEERVQTWPGVRMAHVEGTYIAFLDFSEAEFVRAEKERARREGREPKGAVAAILEQAQVALTPGRASGAGFEQWARMVLATPRAIALEALDRIEGLLESSCSQSSTRLRGAGR</sequence>
<proteinExistence type="inferred from homology"/>
<evidence type="ECO:0000313" key="8">
    <source>
        <dbReference type="Proteomes" id="UP001219297"/>
    </source>
</evidence>
<evidence type="ECO:0000256" key="1">
    <source>
        <dbReference type="ARBA" id="ARBA00001933"/>
    </source>
</evidence>
<feature type="domain" description="Aminotransferase class I/classII large" evidence="6">
    <location>
        <begin position="49"/>
        <end position="388"/>
    </location>
</feature>
<evidence type="ECO:0000256" key="4">
    <source>
        <dbReference type="ARBA" id="ARBA00023239"/>
    </source>
</evidence>
<gene>
    <name evidence="7" type="ORF">PWJ81_00405</name>
</gene>
<dbReference type="GeneID" id="83608049"/>
<dbReference type="Pfam" id="PF00155">
    <property type="entry name" value="Aminotran_1_2"/>
    <property type="match status" value="1"/>
</dbReference>
<dbReference type="SUPFAM" id="SSF53383">
    <property type="entry name" value="PLP-dependent transferases"/>
    <property type="match status" value="1"/>
</dbReference>
<keyword evidence="8" id="KW-1185">Reference proteome</keyword>
<evidence type="ECO:0000313" key="7">
    <source>
        <dbReference type="EMBL" id="MDE1655535.1"/>
    </source>
</evidence>
<reference evidence="7 8" key="1">
    <citation type="submission" date="2023-02" db="EMBL/GenBank/DDBJ databases">
        <title>Defining the Infant Male Urobiome and Moving Towards Mechanisms in Urobiome Research.</title>
        <authorList>
            <person name="Reasoner S."/>
            <person name="Flores V."/>
            <person name="Van Horn G."/>
            <person name="Morales G."/>
            <person name="Peard L."/>
            <person name="Abelson B."/>
            <person name="Manuel C."/>
            <person name="Lee J."/>
            <person name="Baker B."/>
            <person name="Williams T."/>
            <person name="Schmitz J."/>
            <person name="Clayton D."/>
            <person name="Hadjifrangiskou M."/>
        </authorList>
    </citation>
    <scope>NUCLEOTIDE SEQUENCE [LARGE SCALE GENOMIC DNA]</scope>
    <source>
        <strain evidence="7 8">AS1053</strain>
    </source>
</reference>
<dbReference type="RefSeq" id="WP_274733811.1">
    <property type="nucleotide sequence ID" value="NZ_CAMXYX010000012.1"/>
</dbReference>
<dbReference type="GO" id="GO:0008483">
    <property type="term" value="F:transaminase activity"/>
    <property type="evidence" value="ECO:0007669"/>
    <property type="project" value="UniProtKB-KW"/>
</dbReference>
<comment type="similarity">
    <text evidence="5">Belongs to the class-II pyridoxal-phosphate-dependent aminotransferase family. MalY/PatB cystathionine beta-lyase subfamily.</text>
</comment>
<name>A0ABT5V4N0_9ACTO</name>
<accession>A0ABT5V4N0</accession>
<dbReference type="EMBL" id="JARBHI010000001">
    <property type="protein sequence ID" value="MDE1655535.1"/>
    <property type="molecule type" value="Genomic_DNA"/>
</dbReference>
<dbReference type="CDD" id="cd00609">
    <property type="entry name" value="AAT_like"/>
    <property type="match status" value="1"/>
</dbReference>